<feature type="domain" description="Alanine dehydrogenase/pyridine nucleotide transhydrogenase NAD(H)-binding" evidence="12">
    <location>
        <begin position="149"/>
        <end position="297"/>
    </location>
</feature>
<keyword evidence="11" id="KW-0547">Nucleotide-binding</keyword>
<evidence type="ECO:0000256" key="1">
    <source>
        <dbReference type="ARBA" id="ARBA00005206"/>
    </source>
</evidence>
<dbReference type="InterPro" id="IPR036291">
    <property type="entry name" value="NAD(P)-bd_dom_sf"/>
</dbReference>
<dbReference type="RefSeq" id="WP_130781273.1">
    <property type="nucleotide sequence ID" value="NZ_BIMR01000119.1"/>
</dbReference>
<dbReference type="PIRSF" id="PIRSF000183">
    <property type="entry name" value="Alanine_dh"/>
    <property type="match status" value="1"/>
</dbReference>
<dbReference type="SUPFAM" id="SSF52283">
    <property type="entry name" value="Formate/glycerate dehydrogenase catalytic domain-like"/>
    <property type="match status" value="1"/>
</dbReference>
<dbReference type="InterPro" id="IPR007886">
    <property type="entry name" value="AlaDH/PNT_N"/>
</dbReference>
<evidence type="ECO:0000259" key="12">
    <source>
        <dbReference type="SMART" id="SM01002"/>
    </source>
</evidence>
<evidence type="ECO:0000256" key="3">
    <source>
        <dbReference type="ARBA" id="ARBA00012897"/>
    </source>
</evidence>
<feature type="binding site" evidence="11">
    <location>
        <position position="134"/>
    </location>
    <ligand>
        <name>NAD(+)</name>
        <dbReference type="ChEBI" id="CHEBI:57540"/>
    </ligand>
</feature>
<reference evidence="14 15" key="1">
    <citation type="submission" date="2019-01" db="EMBL/GenBank/DDBJ databases">
        <title>Draft genome sequence of Cellulomonas takizawaensis strain TKZ-21.</title>
        <authorList>
            <person name="Yamamura H."/>
            <person name="Hayashi T."/>
            <person name="Hamada M."/>
            <person name="Serisawa Y."/>
            <person name="Matsuyama K."/>
            <person name="Nakagawa Y."/>
            <person name="Otoguro M."/>
            <person name="Yanagida F."/>
            <person name="Hayakawa M."/>
        </authorList>
    </citation>
    <scope>NUCLEOTIDE SEQUENCE [LARGE SCALE GENOMIC DNA]</scope>
    <source>
        <strain evidence="14 15">NBRC12680</strain>
    </source>
</reference>
<proteinExistence type="inferred from homology"/>
<gene>
    <name evidence="14" type="primary">ald</name>
    <name evidence="14" type="ORF">CBZ_17310</name>
</gene>
<comment type="subunit">
    <text evidence="6">Homohexamer. Trimer of dimers.</text>
</comment>
<dbReference type="GO" id="GO:0000286">
    <property type="term" value="F:alanine dehydrogenase activity"/>
    <property type="evidence" value="ECO:0007669"/>
    <property type="project" value="UniProtKB-UniRule"/>
</dbReference>
<dbReference type="SUPFAM" id="SSF51735">
    <property type="entry name" value="NAD(P)-binding Rossmann-fold domains"/>
    <property type="match status" value="1"/>
</dbReference>
<dbReference type="AlphaFoldDB" id="A0A402DRF1"/>
<feature type="domain" description="Alanine dehydrogenase/pyridine nucleotide transhydrogenase N-terminal" evidence="13">
    <location>
        <begin position="4"/>
        <end position="137"/>
    </location>
</feature>
<evidence type="ECO:0000256" key="9">
    <source>
        <dbReference type="PIRSR" id="PIRSR000183-1"/>
    </source>
</evidence>
<dbReference type="Gene3D" id="3.40.50.720">
    <property type="entry name" value="NAD(P)-binding Rossmann-like Domain"/>
    <property type="match status" value="2"/>
</dbReference>
<dbReference type="GO" id="GO:0005886">
    <property type="term" value="C:plasma membrane"/>
    <property type="evidence" value="ECO:0007669"/>
    <property type="project" value="TreeGrafter"/>
</dbReference>
<evidence type="ECO:0000256" key="6">
    <source>
        <dbReference type="ARBA" id="ARBA00065528"/>
    </source>
</evidence>
<comment type="similarity">
    <text evidence="2 8">Belongs to the AlaDH/PNT family.</text>
</comment>
<feature type="binding site" evidence="10">
    <location>
        <position position="75"/>
    </location>
    <ligand>
        <name>substrate</name>
    </ligand>
</feature>
<feature type="binding site" evidence="10">
    <location>
        <position position="15"/>
    </location>
    <ligand>
        <name>substrate</name>
    </ligand>
</feature>
<keyword evidence="15" id="KW-1185">Reference proteome</keyword>
<comment type="pathway">
    <text evidence="1 8">Amino-acid degradation; L-alanine degradation via dehydrogenase pathway; NH(3) and pyruvate from L-alanine: step 1/1.</text>
</comment>
<dbReference type="NCBIfam" id="TIGR00518">
    <property type="entry name" value="alaDH"/>
    <property type="match status" value="1"/>
</dbReference>
<dbReference type="CDD" id="cd05305">
    <property type="entry name" value="L-AlaDH"/>
    <property type="match status" value="1"/>
</dbReference>
<comment type="function">
    <text evidence="8">Catalyzes the reversible reductive amination of pyruvate to L-alanine.</text>
</comment>
<evidence type="ECO:0000313" key="15">
    <source>
        <dbReference type="Proteomes" id="UP000289954"/>
    </source>
</evidence>
<feature type="binding site" evidence="11">
    <location>
        <position position="198"/>
    </location>
    <ligand>
        <name>NAD(+)</name>
        <dbReference type="ChEBI" id="CHEBI:57540"/>
    </ligand>
</feature>
<dbReference type="FunFam" id="3.40.50.720:FF:000049">
    <property type="entry name" value="Alanine dehydrogenase"/>
    <property type="match status" value="1"/>
</dbReference>
<dbReference type="EC" id="1.4.1.1" evidence="3 8"/>
<keyword evidence="5 8" id="KW-0520">NAD</keyword>
<dbReference type="OrthoDB" id="9804592at2"/>
<feature type="binding site" evidence="11">
    <location>
        <position position="220"/>
    </location>
    <ligand>
        <name>NAD(+)</name>
        <dbReference type="ChEBI" id="CHEBI:57540"/>
    </ligand>
</feature>
<name>A0A402DRF1_9CELL</name>
<evidence type="ECO:0000256" key="2">
    <source>
        <dbReference type="ARBA" id="ARBA00005689"/>
    </source>
</evidence>
<evidence type="ECO:0000313" key="14">
    <source>
        <dbReference type="EMBL" id="GCE76675.1"/>
    </source>
</evidence>
<organism evidence="14 15">
    <name type="scientific">Cellulomonas biazotea</name>
    <dbReference type="NCBI Taxonomy" id="1709"/>
    <lineage>
        <taxon>Bacteria</taxon>
        <taxon>Bacillati</taxon>
        <taxon>Actinomycetota</taxon>
        <taxon>Actinomycetes</taxon>
        <taxon>Micrococcales</taxon>
        <taxon>Cellulomonadaceae</taxon>
        <taxon>Cellulomonas</taxon>
    </lineage>
</organism>
<dbReference type="GO" id="GO:0000166">
    <property type="term" value="F:nucleotide binding"/>
    <property type="evidence" value="ECO:0007669"/>
    <property type="project" value="UniProtKB-KW"/>
</dbReference>
<dbReference type="Proteomes" id="UP000289954">
    <property type="component" value="Unassembled WGS sequence"/>
</dbReference>
<dbReference type="UniPathway" id="UPA00527">
    <property type="reaction ID" value="UER00585"/>
</dbReference>
<evidence type="ECO:0000256" key="7">
    <source>
        <dbReference type="ARBA" id="ARBA00072341"/>
    </source>
</evidence>
<dbReference type="PANTHER" id="PTHR42795:SF1">
    <property type="entry name" value="ALANINE DEHYDROGENASE"/>
    <property type="match status" value="1"/>
</dbReference>
<keyword evidence="4 8" id="KW-0560">Oxidoreductase</keyword>
<feature type="active site" description="Proton donor/acceptor" evidence="9">
    <location>
        <position position="96"/>
    </location>
</feature>
<feature type="active site" description="Proton donor/acceptor" evidence="9">
    <location>
        <position position="270"/>
    </location>
</feature>
<evidence type="ECO:0000256" key="5">
    <source>
        <dbReference type="ARBA" id="ARBA00023027"/>
    </source>
</evidence>
<dbReference type="SMART" id="SM01002">
    <property type="entry name" value="AlaDh_PNT_C"/>
    <property type="match status" value="1"/>
</dbReference>
<feature type="binding site" evidence="11">
    <location>
        <position position="203"/>
    </location>
    <ligand>
        <name>NAD(+)</name>
        <dbReference type="ChEBI" id="CHEBI:57540"/>
    </ligand>
</feature>
<protein>
    <recommendedName>
        <fullName evidence="7 8">Alanine dehydrogenase</fullName>
        <ecNumber evidence="3 8">1.4.1.1</ecNumber>
    </recommendedName>
</protein>
<dbReference type="EMBL" id="BIMR01000119">
    <property type="protein sequence ID" value="GCE76675.1"/>
    <property type="molecule type" value="Genomic_DNA"/>
</dbReference>
<accession>A0A402DRF1</accession>
<evidence type="ECO:0000259" key="13">
    <source>
        <dbReference type="SMART" id="SM01003"/>
    </source>
</evidence>
<dbReference type="SMART" id="SM01003">
    <property type="entry name" value="AlaDh_PNT_N"/>
    <property type="match status" value="1"/>
</dbReference>
<evidence type="ECO:0000256" key="4">
    <source>
        <dbReference type="ARBA" id="ARBA00023002"/>
    </source>
</evidence>
<comment type="catalytic activity">
    <reaction evidence="8">
        <text>L-alanine + NAD(+) + H2O = pyruvate + NH4(+) + NADH + H(+)</text>
        <dbReference type="Rhea" id="RHEA:18405"/>
        <dbReference type="ChEBI" id="CHEBI:15361"/>
        <dbReference type="ChEBI" id="CHEBI:15377"/>
        <dbReference type="ChEBI" id="CHEBI:15378"/>
        <dbReference type="ChEBI" id="CHEBI:28938"/>
        <dbReference type="ChEBI" id="CHEBI:57540"/>
        <dbReference type="ChEBI" id="CHEBI:57945"/>
        <dbReference type="ChEBI" id="CHEBI:57972"/>
        <dbReference type="EC" id="1.4.1.1"/>
    </reaction>
</comment>
<dbReference type="InterPro" id="IPR008141">
    <property type="entry name" value="Ala_DH"/>
</dbReference>
<feature type="binding site" evidence="11">
    <location>
        <position position="279"/>
    </location>
    <ligand>
        <name>NAD(+)</name>
        <dbReference type="ChEBI" id="CHEBI:57540"/>
    </ligand>
</feature>
<dbReference type="InterPro" id="IPR007698">
    <property type="entry name" value="AlaDH/PNT_NAD(H)-bd"/>
</dbReference>
<feature type="binding site" evidence="11">
    <location>
        <begin position="298"/>
        <end position="301"/>
    </location>
    <ligand>
        <name>NAD(+)</name>
        <dbReference type="ChEBI" id="CHEBI:57540"/>
    </ligand>
</feature>
<comment type="caution">
    <text evidence="14">The sequence shown here is derived from an EMBL/GenBank/DDBJ whole genome shotgun (WGS) entry which is preliminary data.</text>
</comment>
<dbReference type="Pfam" id="PF01262">
    <property type="entry name" value="AlaDh_PNT_C"/>
    <property type="match status" value="1"/>
</dbReference>
<evidence type="ECO:0000256" key="8">
    <source>
        <dbReference type="PIRNR" id="PIRNR000183"/>
    </source>
</evidence>
<dbReference type="GO" id="GO:0042853">
    <property type="term" value="P:L-alanine catabolic process"/>
    <property type="evidence" value="ECO:0007669"/>
    <property type="project" value="UniProtKB-UniPathway"/>
</dbReference>
<sequence>MRVGVPREVKNREYRVSLTPAGAHQLVRSGHDVLVESGAGAGSAIPDDEYRAAGATVVPDAERVWGEAELVCKVKEPVEQEYGLLRDGLVLFTYLHLAADRPATDALLAAGTTAIAYETVQLPDGSLPLLAPMSEVAGRLATQVGAYHLMKNEGGRGLLLGGVPGVDAAKVVILGAGVVGQHAAEIAVGMRADVTVLDLAMARLRDVDAAFGGRVRTLASSTWTLEREVLEADLVVGAVLVPGARAPRLVTDHLVAGMRPGSVLVDVAVDQGGCFESTRPTTHDAPTFRVHDAVFYCVANMPGAVPVTSTRALTNVTLPYVTAIADRGWRAAVAADPALAGGLTTHGGALLNAAVAQAHGYPLTGLDGVVPAHA</sequence>
<feature type="binding site" evidence="11">
    <location>
        <begin position="267"/>
        <end position="270"/>
    </location>
    <ligand>
        <name>NAD(+)</name>
        <dbReference type="ChEBI" id="CHEBI:57540"/>
    </ligand>
</feature>
<evidence type="ECO:0000256" key="10">
    <source>
        <dbReference type="PIRSR" id="PIRSR000183-2"/>
    </source>
</evidence>
<dbReference type="PANTHER" id="PTHR42795">
    <property type="entry name" value="ALANINE DEHYDROGENASE"/>
    <property type="match status" value="1"/>
</dbReference>
<evidence type="ECO:0000256" key="11">
    <source>
        <dbReference type="PIRSR" id="PIRSR000183-3"/>
    </source>
</evidence>
<feature type="binding site" evidence="11">
    <location>
        <begin position="239"/>
        <end position="240"/>
    </location>
    <ligand>
        <name>NAD(+)</name>
        <dbReference type="ChEBI" id="CHEBI:57540"/>
    </ligand>
</feature>
<dbReference type="Pfam" id="PF05222">
    <property type="entry name" value="AlaDh_PNT_N"/>
    <property type="match status" value="1"/>
</dbReference>